<dbReference type="GO" id="GO:0005506">
    <property type="term" value="F:iron ion binding"/>
    <property type="evidence" value="ECO:0007669"/>
    <property type="project" value="InterPro"/>
</dbReference>
<dbReference type="EMBL" id="HBHQ01007284">
    <property type="protein sequence ID" value="CAD9813077.1"/>
    <property type="molecule type" value="Transcribed_RNA"/>
</dbReference>
<keyword evidence="4" id="KW-0560">Oxidoreductase</keyword>
<dbReference type="PROSITE" id="PS51471">
    <property type="entry name" value="FE2OG_OXY"/>
    <property type="match status" value="1"/>
</dbReference>
<evidence type="ECO:0000256" key="2">
    <source>
        <dbReference type="ARBA" id="ARBA00022723"/>
    </source>
</evidence>
<dbReference type="Gene3D" id="2.60.120.620">
    <property type="entry name" value="q2cbj1_9rhob like domain"/>
    <property type="match status" value="1"/>
</dbReference>
<keyword evidence="7" id="KW-0732">Signal</keyword>
<proteinExistence type="predicted"/>
<evidence type="ECO:0000256" key="1">
    <source>
        <dbReference type="ARBA" id="ARBA00001961"/>
    </source>
</evidence>
<dbReference type="SMART" id="SM00702">
    <property type="entry name" value="P4Hc"/>
    <property type="match status" value="1"/>
</dbReference>
<feature type="chain" id="PRO_5031243546" description="Fe2OG dioxygenase domain-containing protein" evidence="7">
    <location>
        <begin position="28"/>
        <end position="479"/>
    </location>
</feature>
<sequence length="479" mass="51281">MSFIYPKPPSRIITMLIVLSGAACCQSFLLNIPQNHGWGQQRVVSLTECYAKANVKKNKAKKNTSVPASGGFGAKPTESSSSKTKKVEDDYALFPPLVDSVKETLVPSPESLSNGSGEELVPEVYDRIAQIYGYEHFNYADGVNPFEEAAASAEESGSMSMESLLSTSPSEETSSSSGSLLASEFGLAPSSGGGQSDFADLLASATGVSKKKPPVSIPAPPAQVSVSSIASLKPFSKFRVLHVDPMVLCVDDFFTPEECDALIARSTTTVITADNNEKEGTTLLPMKIGQSKTVGKDSRARAQRTSTTWFHHYAGVPELMAKACRLMGINDISAFEEPQTVRYRRTEHFTWHLDALAPTPELADKGGQRCATLLVYLTDLSEKDGGATMFRDLGGSDGEPLKVRPKKGSALLFFPAAGGIPSVPLDLRTLHCGEAVASDAEQDKWIAQLWLRETPYTPTAPPGNSHASASSPISDYCAN</sequence>
<dbReference type="AlphaFoldDB" id="A0A7S2UAB3"/>
<feature type="domain" description="Fe2OG dioxygenase" evidence="8">
    <location>
        <begin position="334"/>
        <end position="453"/>
    </location>
</feature>
<feature type="signal peptide" evidence="7">
    <location>
        <begin position="1"/>
        <end position="27"/>
    </location>
</feature>
<keyword evidence="2" id="KW-0479">Metal-binding</keyword>
<dbReference type="Pfam" id="PF13640">
    <property type="entry name" value="2OG-FeII_Oxy_3"/>
    <property type="match status" value="1"/>
</dbReference>
<accession>A0A7S2UAB3</accession>
<keyword evidence="3" id="KW-0223">Dioxygenase</keyword>
<evidence type="ECO:0000256" key="5">
    <source>
        <dbReference type="ARBA" id="ARBA00023004"/>
    </source>
</evidence>
<dbReference type="InterPro" id="IPR045054">
    <property type="entry name" value="P4HA-like"/>
</dbReference>
<dbReference type="SUPFAM" id="SSF51197">
    <property type="entry name" value="Clavaminate synthase-like"/>
    <property type="match status" value="1"/>
</dbReference>
<feature type="region of interest" description="Disordered" evidence="6">
    <location>
        <begin position="457"/>
        <end position="479"/>
    </location>
</feature>
<feature type="region of interest" description="Disordered" evidence="6">
    <location>
        <begin position="61"/>
        <end position="86"/>
    </location>
</feature>
<dbReference type="PANTHER" id="PTHR10869:SF229">
    <property type="entry name" value="PROLYL 4-HYDROXYLASE ALPHA SUBUNIT DOMAIN-CONTAINING PROTEIN"/>
    <property type="match status" value="1"/>
</dbReference>
<dbReference type="GO" id="GO:0004656">
    <property type="term" value="F:procollagen-proline 4-dioxygenase activity"/>
    <property type="evidence" value="ECO:0007669"/>
    <property type="project" value="TreeGrafter"/>
</dbReference>
<gene>
    <name evidence="9" type="ORF">ASEP1449_LOCUS4902</name>
</gene>
<comment type="cofactor">
    <cofactor evidence="1">
        <name>L-ascorbate</name>
        <dbReference type="ChEBI" id="CHEBI:38290"/>
    </cofactor>
</comment>
<evidence type="ECO:0000256" key="7">
    <source>
        <dbReference type="SAM" id="SignalP"/>
    </source>
</evidence>
<dbReference type="InterPro" id="IPR006620">
    <property type="entry name" value="Pro_4_hyd_alph"/>
</dbReference>
<dbReference type="GO" id="GO:0031418">
    <property type="term" value="F:L-ascorbic acid binding"/>
    <property type="evidence" value="ECO:0007669"/>
    <property type="project" value="InterPro"/>
</dbReference>
<dbReference type="InterPro" id="IPR044862">
    <property type="entry name" value="Pro_4_hyd_alph_FE2OG_OXY"/>
</dbReference>
<name>A0A7S2UAB3_9STRA</name>
<evidence type="ECO:0000256" key="4">
    <source>
        <dbReference type="ARBA" id="ARBA00023002"/>
    </source>
</evidence>
<feature type="region of interest" description="Disordered" evidence="6">
    <location>
        <begin position="150"/>
        <end position="180"/>
    </location>
</feature>
<reference evidence="9" key="1">
    <citation type="submission" date="2021-01" db="EMBL/GenBank/DDBJ databases">
        <authorList>
            <person name="Corre E."/>
            <person name="Pelletier E."/>
            <person name="Niang G."/>
            <person name="Scheremetjew M."/>
            <person name="Finn R."/>
            <person name="Kale V."/>
            <person name="Holt S."/>
            <person name="Cochrane G."/>
            <person name="Meng A."/>
            <person name="Brown T."/>
            <person name="Cohen L."/>
        </authorList>
    </citation>
    <scope>NUCLEOTIDE SEQUENCE</scope>
    <source>
        <strain evidence="9">CCMP2084</strain>
    </source>
</reference>
<protein>
    <recommendedName>
        <fullName evidence="8">Fe2OG dioxygenase domain-containing protein</fullName>
    </recommendedName>
</protein>
<evidence type="ECO:0000256" key="3">
    <source>
        <dbReference type="ARBA" id="ARBA00022964"/>
    </source>
</evidence>
<evidence type="ECO:0000256" key="6">
    <source>
        <dbReference type="SAM" id="MobiDB-lite"/>
    </source>
</evidence>
<keyword evidence="5" id="KW-0408">Iron</keyword>
<dbReference type="PROSITE" id="PS51257">
    <property type="entry name" value="PROKAR_LIPOPROTEIN"/>
    <property type="match status" value="1"/>
</dbReference>
<dbReference type="InterPro" id="IPR005123">
    <property type="entry name" value="Oxoglu/Fe-dep_dioxygenase_dom"/>
</dbReference>
<dbReference type="PANTHER" id="PTHR10869">
    <property type="entry name" value="PROLYL 4-HYDROXYLASE ALPHA SUBUNIT"/>
    <property type="match status" value="1"/>
</dbReference>
<evidence type="ECO:0000259" key="8">
    <source>
        <dbReference type="PROSITE" id="PS51471"/>
    </source>
</evidence>
<evidence type="ECO:0000313" key="9">
    <source>
        <dbReference type="EMBL" id="CAD9813077.1"/>
    </source>
</evidence>
<dbReference type="GO" id="GO:0005783">
    <property type="term" value="C:endoplasmic reticulum"/>
    <property type="evidence" value="ECO:0007669"/>
    <property type="project" value="TreeGrafter"/>
</dbReference>
<organism evidence="9">
    <name type="scientific">Attheya septentrionalis</name>
    <dbReference type="NCBI Taxonomy" id="420275"/>
    <lineage>
        <taxon>Eukaryota</taxon>
        <taxon>Sar</taxon>
        <taxon>Stramenopiles</taxon>
        <taxon>Ochrophyta</taxon>
        <taxon>Bacillariophyta</taxon>
        <taxon>Coscinodiscophyceae</taxon>
        <taxon>Chaetocerotophycidae</taxon>
        <taxon>Chaetocerotales</taxon>
        <taxon>Attheyaceae</taxon>
        <taxon>Attheya</taxon>
    </lineage>
</organism>